<dbReference type="GO" id="GO:0008758">
    <property type="term" value="F:UDP-2,3-diacylglucosamine hydrolase activity"/>
    <property type="evidence" value="ECO:0007669"/>
    <property type="project" value="TreeGrafter"/>
</dbReference>
<keyword evidence="2" id="KW-0378">Hydrolase</keyword>
<evidence type="ECO:0000259" key="3">
    <source>
        <dbReference type="Pfam" id="PF00149"/>
    </source>
</evidence>
<evidence type="ECO:0000313" key="5">
    <source>
        <dbReference type="Proteomes" id="UP001321825"/>
    </source>
</evidence>
<evidence type="ECO:0000256" key="1">
    <source>
        <dbReference type="ARBA" id="ARBA00022723"/>
    </source>
</evidence>
<feature type="domain" description="Calcineurin-like phosphoesterase" evidence="3">
    <location>
        <begin position="97"/>
        <end position="255"/>
    </location>
</feature>
<keyword evidence="1" id="KW-0479">Metal-binding</keyword>
<dbReference type="InterPro" id="IPR029052">
    <property type="entry name" value="Metallo-depent_PP-like"/>
</dbReference>
<dbReference type="PANTHER" id="PTHR31302">
    <property type="entry name" value="TRANSMEMBRANE PROTEIN WITH METALLOPHOSPHOESTERASE DOMAIN-RELATED"/>
    <property type="match status" value="1"/>
</dbReference>
<proteinExistence type="predicted"/>
<dbReference type="GO" id="GO:0046872">
    <property type="term" value="F:metal ion binding"/>
    <property type="evidence" value="ECO:0007669"/>
    <property type="project" value="UniProtKB-KW"/>
</dbReference>
<evidence type="ECO:0000313" key="4">
    <source>
        <dbReference type="EMBL" id="BCX81180.1"/>
    </source>
</evidence>
<dbReference type="SUPFAM" id="SSF56300">
    <property type="entry name" value="Metallo-dependent phosphatases"/>
    <property type="match status" value="1"/>
</dbReference>
<dbReference type="PANTHER" id="PTHR31302:SF31">
    <property type="entry name" value="PHOSPHODIESTERASE YAEI"/>
    <property type="match status" value="1"/>
</dbReference>
<gene>
    <name evidence="4" type="ORF">MIT9_P0758</name>
</gene>
<keyword evidence="5" id="KW-1185">Reference proteome</keyword>
<dbReference type="GO" id="GO:0009245">
    <property type="term" value="P:lipid A biosynthetic process"/>
    <property type="evidence" value="ECO:0007669"/>
    <property type="project" value="TreeGrafter"/>
</dbReference>
<evidence type="ECO:0000256" key="2">
    <source>
        <dbReference type="ARBA" id="ARBA00022801"/>
    </source>
</evidence>
<dbReference type="Pfam" id="PF00149">
    <property type="entry name" value="Metallophos"/>
    <property type="match status" value="1"/>
</dbReference>
<dbReference type="AlphaFoldDB" id="A0AAU9C201"/>
<organism evidence="4 5">
    <name type="scientific">Methylomarinovum caldicuralii</name>
    <dbReference type="NCBI Taxonomy" id="438856"/>
    <lineage>
        <taxon>Bacteria</taxon>
        <taxon>Pseudomonadati</taxon>
        <taxon>Pseudomonadota</taxon>
        <taxon>Gammaproteobacteria</taxon>
        <taxon>Methylococcales</taxon>
        <taxon>Methylothermaceae</taxon>
        <taxon>Methylomarinovum</taxon>
    </lineage>
</organism>
<sequence length="317" mass="35223">MTKRLDSQEMTLLRLRLGRTHLEQRLGMEADFERRVFGGLARNFFHLENWYSVHGFIRGCLRLAGLHGRGRRNARRIRVIRNEVTIPHLPSAFDGFTLLHLSDLHLDMSPDLPAALNAAVSGLEYDLCVLTGDFRARTFGPWKPALAALAQVVPQLTAPAFGILGNHDTVRMVPGLEALGIRMLLNEAVTIEREGQTIWLAGVDDPHYYRADNLEKALDAVPEGQVTVLLAHSPELYRQATYAGCDLYLCGHTHGGQICLPGGIALMRNAAAPYRLCNGPWRYDKLQGYTSRGCGVSVVDVRLNCPPEVTLHTLRAQ</sequence>
<dbReference type="Proteomes" id="UP001321825">
    <property type="component" value="Chromosome"/>
</dbReference>
<dbReference type="InterPro" id="IPR051158">
    <property type="entry name" value="Metallophosphoesterase_sf"/>
</dbReference>
<dbReference type="Gene3D" id="3.60.21.10">
    <property type="match status" value="1"/>
</dbReference>
<reference evidence="5" key="1">
    <citation type="journal article" date="2024" name="Int. J. Syst. Evol. Microbiol.">
        <title>Methylomarinovum tepidoasis sp. nov., a moderately thermophilic methanotroph of the family Methylothermaceae isolated from a deep-sea hydrothermal field.</title>
        <authorList>
            <person name="Hirayama H."/>
            <person name="Takaki Y."/>
            <person name="Abe M."/>
            <person name="Miyazaki M."/>
            <person name="Uematsu K."/>
            <person name="Matsui Y."/>
            <person name="Takai K."/>
        </authorList>
    </citation>
    <scope>NUCLEOTIDE SEQUENCE [LARGE SCALE GENOMIC DNA]</scope>
    <source>
        <strain evidence="5">IT-9</strain>
    </source>
</reference>
<dbReference type="InterPro" id="IPR004843">
    <property type="entry name" value="Calcineurin-like_PHP"/>
</dbReference>
<accession>A0AAU9C201</accession>
<dbReference type="RefSeq" id="WP_317706115.1">
    <property type="nucleotide sequence ID" value="NZ_AP024714.1"/>
</dbReference>
<dbReference type="KEGG" id="mcau:MIT9_P0758"/>
<dbReference type="GO" id="GO:0016020">
    <property type="term" value="C:membrane"/>
    <property type="evidence" value="ECO:0007669"/>
    <property type="project" value="GOC"/>
</dbReference>
<name>A0AAU9C201_9GAMM</name>
<dbReference type="EMBL" id="AP024714">
    <property type="protein sequence ID" value="BCX81180.1"/>
    <property type="molecule type" value="Genomic_DNA"/>
</dbReference>
<protein>
    <recommendedName>
        <fullName evidence="3">Calcineurin-like phosphoesterase domain-containing protein</fullName>
    </recommendedName>
</protein>